<accession>A0A9X0AAU9</accession>
<keyword evidence="3" id="KW-1003">Cell membrane</keyword>
<dbReference type="SUPFAM" id="SSF63712">
    <property type="entry name" value="Nicotinic receptor ligand binding domain-like"/>
    <property type="match status" value="1"/>
</dbReference>
<keyword evidence="6 20" id="KW-1133">Transmembrane helix</keyword>
<evidence type="ECO:0000256" key="6">
    <source>
        <dbReference type="ARBA" id="ARBA00022989"/>
    </source>
</evidence>
<dbReference type="PRINTS" id="PR00252">
    <property type="entry name" value="NRIONCHANNEL"/>
</dbReference>
<keyword evidence="25" id="KW-1185">Reference proteome</keyword>
<dbReference type="PRINTS" id="PR00253">
    <property type="entry name" value="GABAARECEPTR"/>
</dbReference>
<feature type="region of interest" description="Disordered" evidence="21">
    <location>
        <begin position="315"/>
        <end position="337"/>
    </location>
</feature>
<evidence type="ECO:0000256" key="2">
    <source>
        <dbReference type="ARBA" id="ARBA00022448"/>
    </source>
</evidence>
<dbReference type="CDD" id="cd18990">
    <property type="entry name" value="LGIC_ECD_GABAAR"/>
    <property type="match status" value="1"/>
</dbReference>
<keyword evidence="7" id="KW-0770">Synapse</keyword>
<feature type="transmembrane region" description="Helical" evidence="20">
    <location>
        <begin position="249"/>
        <end position="269"/>
    </location>
</feature>
<feature type="domain" description="Neurotransmitter-gated ion-channel ligand-binding" evidence="22">
    <location>
        <begin position="10"/>
        <end position="214"/>
    </location>
</feature>
<dbReference type="InterPro" id="IPR036734">
    <property type="entry name" value="Neur_chan_lig-bd_sf"/>
</dbReference>
<dbReference type="InterPro" id="IPR038050">
    <property type="entry name" value="Neuro_actylchol_rec"/>
</dbReference>
<feature type="transmembrane region" description="Helical" evidence="20">
    <location>
        <begin position="369"/>
        <end position="387"/>
    </location>
</feature>
<evidence type="ECO:0000256" key="11">
    <source>
        <dbReference type="ARBA" id="ARBA00023170"/>
    </source>
</evidence>
<dbReference type="OrthoDB" id="407674at2759"/>
<dbReference type="PANTHER" id="PTHR18945">
    <property type="entry name" value="NEUROTRANSMITTER GATED ION CHANNEL"/>
    <property type="match status" value="1"/>
</dbReference>
<dbReference type="FunFam" id="2.70.170.10:FF:000021">
    <property type="entry name" value="Gamma-aminobutyric acid receptor isoform 3b"/>
    <property type="match status" value="1"/>
</dbReference>
<dbReference type="GO" id="GO:0034707">
    <property type="term" value="C:chloride channel complex"/>
    <property type="evidence" value="ECO:0007669"/>
    <property type="project" value="UniProtKB-KW"/>
</dbReference>
<evidence type="ECO:0000313" key="24">
    <source>
        <dbReference type="EMBL" id="KAJ7394674.1"/>
    </source>
</evidence>
<evidence type="ECO:0000256" key="13">
    <source>
        <dbReference type="ARBA" id="ARBA00023180"/>
    </source>
</evidence>
<evidence type="ECO:0000256" key="17">
    <source>
        <dbReference type="ARBA" id="ARBA00023303"/>
    </source>
</evidence>
<keyword evidence="2 20" id="KW-0813">Transport</keyword>
<evidence type="ECO:0000256" key="9">
    <source>
        <dbReference type="ARBA" id="ARBA00023136"/>
    </source>
</evidence>
<dbReference type="GO" id="GO:0005254">
    <property type="term" value="F:chloride channel activity"/>
    <property type="evidence" value="ECO:0007669"/>
    <property type="project" value="UniProtKB-KW"/>
</dbReference>
<evidence type="ECO:0000256" key="20">
    <source>
        <dbReference type="RuleBase" id="RU000687"/>
    </source>
</evidence>
<evidence type="ECO:0000259" key="22">
    <source>
        <dbReference type="Pfam" id="PF02931"/>
    </source>
</evidence>
<evidence type="ECO:0000313" key="25">
    <source>
        <dbReference type="Proteomes" id="UP001163046"/>
    </source>
</evidence>
<evidence type="ECO:0000256" key="3">
    <source>
        <dbReference type="ARBA" id="ARBA00022475"/>
    </source>
</evidence>
<evidence type="ECO:0000256" key="16">
    <source>
        <dbReference type="ARBA" id="ARBA00023286"/>
    </source>
</evidence>
<keyword evidence="5" id="KW-0732">Signal</keyword>
<evidence type="ECO:0000256" key="1">
    <source>
        <dbReference type="ARBA" id="ARBA00010180"/>
    </source>
</evidence>
<keyword evidence="10" id="KW-1015">Disulfide bond</keyword>
<dbReference type="EMBL" id="MU825396">
    <property type="protein sequence ID" value="KAJ7394674.1"/>
    <property type="molecule type" value="Genomic_DNA"/>
</dbReference>
<dbReference type="Gene3D" id="1.20.58.390">
    <property type="entry name" value="Neurotransmitter-gated ion-channel transmembrane domain"/>
    <property type="match status" value="1"/>
</dbReference>
<keyword evidence="17 20" id="KW-0407">Ion channel</keyword>
<keyword evidence="9 20" id="KW-0472">Membrane</keyword>
<keyword evidence="11" id="KW-0675">Receptor</keyword>
<keyword evidence="16" id="KW-1071">Ligand-gated ion channel</keyword>
<keyword evidence="8 20" id="KW-0406">Ion transport</keyword>
<dbReference type="Gene3D" id="2.70.170.10">
    <property type="entry name" value="Neurotransmitter-gated ion-channel ligand-binding domain"/>
    <property type="match status" value="1"/>
</dbReference>
<evidence type="ECO:0000256" key="21">
    <source>
        <dbReference type="SAM" id="MobiDB-lite"/>
    </source>
</evidence>
<dbReference type="SUPFAM" id="SSF90112">
    <property type="entry name" value="Neurotransmitter-gated ion-channel transmembrane pore"/>
    <property type="match status" value="1"/>
</dbReference>
<dbReference type="InterPro" id="IPR018000">
    <property type="entry name" value="Neurotransmitter_ion_chnl_CS"/>
</dbReference>
<comment type="subcellular location">
    <subcellularLocation>
        <location evidence="18">Postsynaptic cell membrane</location>
        <topology evidence="18">Multi-pass membrane protein</topology>
    </subcellularLocation>
</comment>
<dbReference type="PROSITE" id="PS00236">
    <property type="entry name" value="NEUROTR_ION_CHANNEL"/>
    <property type="match status" value="1"/>
</dbReference>
<dbReference type="Pfam" id="PF02932">
    <property type="entry name" value="Neur_chan_memb"/>
    <property type="match status" value="1"/>
</dbReference>
<feature type="transmembrane region" description="Helical" evidence="20">
    <location>
        <begin position="218"/>
        <end position="240"/>
    </location>
</feature>
<dbReference type="AlphaFoldDB" id="A0A9X0AAU9"/>
<name>A0A9X0AAU9_9CNID</name>
<comment type="caution">
    <text evidence="24">The sequence shown here is derived from an EMBL/GenBank/DDBJ whole genome shotgun (WGS) entry which is preliminary data.</text>
</comment>
<proteinExistence type="inferred from homology"/>
<dbReference type="GO" id="GO:0045211">
    <property type="term" value="C:postsynaptic membrane"/>
    <property type="evidence" value="ECO:0007669"/>
    <property type="project" value="UniProtKB-SubCell"/>
</dbReference>
<evidence type="ECO:0000256" key="19">
    <source>
        <dbReference type="ARBA" id="ARBA00071250"/>
    </source>
</evidence>
<keyword evidence="4 20" id="KW-0812">Transmembrane</keyword>
<evidence type="ECO:0000256" key="8">
    <source>
        <dbReference type="ARBA" id="ARBA00023065"/>
    </source>
</evidence>
<evidence type="ECO:0000256" key="14">
    <source>
        <dbReference type="ARBA" id="ARBA00023214"/>
    </source>
</evidence>
<feature type="transmembrane region" description="Helical" evidence="20">
    <location>
        <begin position="281"/>
        <end position="304"/>
    </location>
</feature>
<dbReference type="InterPro" id="IPR006028">
    <property type="entry name" value="GABAA/Glycine_rcpt"/>
</dbReference>
<dbReference type="NCBIfam" id="TIGR00860">
    <property type="entry name" value="LIC"/>
    <property type="match status" value="1"/>
</dbReference>
<dbReference type="InterPro" id="IPR006029">
    <property type="entry name" value="Neurotrans-gated_channel_TM"/>
</dbReference>
<keyword evidence="12" id="KW-0869">Chloride channel</keyword>
<dbReference type="InterPro" id="IPR006201">
    <property type="entry name" value="Neur_channel"/>
</dbReference>
<protein>
    <recommendedName>
        <fullName evidence="19">Gamma-aminobutyric acid receptor subunit beta</fullName>
    </recommendedName>
</protein>
<comment type="similarity">
    <text evidence="1">Belongs to the ligand-gated ion channel (TC 1.A.9) family. Gamma-aminobutyric acid receptor (TC 1.A.9.5) subfamily.</text>
</comment>
<evidence type="ECO:0000256" key="7">
    <source>
        <dbReference type="ARBA" id="ARBA00023018"/>
    </source>
</evidence>
<sequence length="393" mass="45280">MDRERDKIDHLLETLLDEDKYDFRIRPNYDGGPVVVTVGFYLLSINSINVVDMDFTFDVFLRQQWIDRRLDHGTNQTLYLSNHVIDLIWIPDSYFVNAKDGEMHDVTSSNVMIMLAPGGVVKYNARITIKAYCHMNLKDFPMDVQRCPITIESYGYSDTHITFQWETSSGMDFVPETLQMHPQYILTDMELSQSFTAYVAANWTGVTATFVFERIYSYFIYHVYAPSVIVVILSWVGFVLPRDTPPARVTLAVTAVLTIVTILTMLNSSIAKVNYVKKIDVYLICCFLFVFASLVEYSIILLVLSQVNKMRKKQHENNKLRSNAEDNHESDAHSSSPFITHSTERLRSAMSFVKTRMYTVSFAAALDDYSLYVFPAGFALFNVVYWLDTLKWI</sequence>
<evidence type="ECO:0000256" key="12">
    <source>
        <dbReference type="ARBA" id="ARBA00023173"/>
    </source>
</evidence>
<feature type="domain" description="Neurotransmitter-gated ion-channel transmembrane" evidence="23">
    <location>
        <begin position="223"/>
        <end position="320"/>
    </location>
</feature>
<dbReference type="Pfam" id="PF02931">
    <property type="entry name" value="Neur_chan_LBD"/>
    <property type="match status" value="1"/>
</dbReference>
<evidence type="ECO:0000256" key="10">
    <source>
        <dbReference type="ARBA" id="ARBA00023157"/>
    </source>
</evidence>
<keyword evidence="13" id="KW-0325">Glycoprotein</keyword>
<dbReference type="Proteomes" id="UP001163046">
    <property type="component" value="Unassembled WGS sequence"/>
</dbReference>
<evidence type="ECO:0000256" key="15">
    <source>
        <dbReference type="ARBA" id="ARBA00023257"/>
    </source>
</evidence>
<keyword evidence="15" id="KW-0628">Postsynaptic cell membrane</keyword>
<evidence type="ECO:0000256" key="18">
    <source>
        <dbReference type="ARBA" id="ARBA00034104"/>
    </source>
</evidence>
<reference evidence="24" key="1">
    <citation type="submission" date="2023-01" db="EMBL/GenBank/DDBJ databases">
        <title>Genome assembly of the deep-sea coral Lophelia pertusa.</title>
        <authorList>
            <person name="Herrera S."/>
            <person name="Cordes E."/>
        </authorList>
    </citation>
    <scope>NUCLEOTIDE SEQUENCE</scope>
    <source>
        <strain evidence="24">USNM1676648</strain>
        <tissue evidence="24">Polyp</tissue>
    </source>
</reference>
<dbReference type="InterPro" id="IPR036719">
    <property type="entry name" value="Neuro-gated_channel_TM_sf"/>
</dbReference>
<evidence type="ECO:0000256" key="5">
    <source>
        <dbReference type="ARBA" id="ARBA00022729"/>
    </source>
</evidence>
<dbReference type="InterPro" id="IPR006202">
    <property type="entry name" value="Neur_chan_lig-bd"/>
</dbReference>
<dbReference type="GO" id="GO:0005230">
    <property type="term" value="F:extracellular ligand-gated monoatomic ion channel activity"/>
    <property type="evidence" value="ECO:0007669"/>
    <property type="project" value="InterPro"/>
</dbReference>
<keyword evidence="14" id="KW-0868">Chloride</keyword>
<gene>
    <name evidence="24" type="ORF">OS493_000495</name>
</gene>
<evidence type="ECO:0000259" key="23">
    <source>
        <dbReference type="Pfam" id="PF02932"/>
    </source>
</evidence>
<feature type="compositionally biased region" description="Basic and acidic residues" evidence="21">
    <location>
        <begin position="315"/>
        <end position="332"/>
    </location>
</feature>
<dbReference type="GO" id="GO:0004888">
    <property type="term" value="F:transmembrane signaling receptor activity"/>
    <property type="evidence" value="ECO:0007669"/>
    <property type="project" value="InterPro"/>
</dbReference>
<dbReference type="CDD" id="cd19049">
    <property type="entry name" value="LGIC_TM_anion"/>
    <property type="match status" value="1"/>
</dbReference>
<organism evidence="24 25">
    <name type="scientific">Desmophyllum pertusum</name>
    <dbReference type="NCBI Taxonomy" id="174260"/>
    <lineage>
        <taxon>Eukaryota</taxon>
        <taxon>Metazoa</taxon>
        <taxon>Cnidaria</taxon>
        <taxon>Anthozoa</taxon>
        <taxon>Hexacorallia</taxon>
        <taxon>Scleractinia</taxon>
        <taxon>Caryophylliina</taxon>
        <taxon>Caryophylliidae</taxon>
        <taxon>Desmophyllum</taxon>
    </lineage>
</organism>
<evidence type="ECO:0000256" key="4">
    <source>
        <dbReference type="ARBA" id="ARBA00022692"/>
    </source>
</evidence>